<evidence type="ECO:0000313" key="3">
    <source>
        <dbReference type="EMBL" id="EJB07229.1"/>
    </source>
</evidence>
<comment type="similarity">
    <text evidence="1">Belongs to the universal stress protein A family.</text>
</comment>
<dbReference type="InterPro" id="IPR006015">
    <property type="entry name" value="Universal_stress_UspA"/>
</dbReference>
<dbReference type="RefSeq" id="WP_003592813.1">
    <property type="nucleotide sequence ID" value="NZ_JH719381.1"/>
</dbReference>
<dbReference type="Gene3D" id="3.40.50.12370">
    <property type="match status" value="1"/>
</dbReference>
<sequence>MPIRTVLSILSSTNFHEDLKAAVDFCAASGAHLSATVISIGLAPMDGAYGAASVVWLEERQREIDGLAKSAEEIRTYLARTDLSYDVQDIYTEFAFAQEDVAERALYADVVLVGRQAAKDKDLQKRIIAGALFRTPTPVIINRGTSPLPSVSKSILLAWDSSDEASRAARQSLDLLKAADCVYVTMVDPISRERVNGEEPGADIAAFLARHGVKVQVDRLASGGGSADAIIRQHAIDVNADLIVMGAYNHPRWQQTLFGGVTRSMIEDGRTPIFLSH</sequence>
<dbReference type="PRINTS" id="PR01438">
    <property type="entry name" value="UNVRSLSTRESS"/>
</dbReference>
<protein>
    <submittedName>
        <fullName evidence="3">Universal stress protein UspA-like protein</fullName>
    </submittedName>
</protein>
<organism evidence="3 4">
    <name type="scientific">Rhizobium leguminosarum bv. trifolii WSM597</name>
    <dbReference type="NCBI Taxonomy" id="754764"/>
    <lineage>
        <taxon>Bacteria</taxon>
        <taxon>Pseudomonadati</taxon>
        <taxon>Pseudomonadota</taxon>
        <taxon>Alphaproteobacteria</taxon>
        <taxon>Hyphomicrobiales</taxon>
        <taxon>Rhizobiaceae</taxon>
        <taxon>Rhizobium/Agrobacterium group</taxon>
        <taxon>Rhizobium</taxon>
    </lineage>
</organism>
<evidence type="ECO:0000256" key="1">
    <source>
        <dbReference type="ARBA" id="ARBA00008791"/>
    </source>
</evidence>
<name>I9NGZ4_RHILT</name>
<evidence type="ECO:0000259" key="2">
    <source>
        <dbReference type="Pfam" id="PF00582"/>
    </source>
</evidence>
<dbReference type="HOGENOM" id="CLU_049301_5_2_5"/>
<proteinExistence type="inferred from homology"/>
<dbReference type="InterPro" id="IPR006016">
    <property type="entry name" value="UspA"/>
</dbReference>
<dbReference type="PANTHER" id="PTHR46268">
    <property type="entry name" value="STRESS RESPONSE PROTEIN NHAX"/>
    <property type="match status" value="1"/>
</dbReference>
<gene>
    <name evidence="3" type="ORF">Rleg9DRAFT_6235</name>
</gene>
<reference evidence="3 4" key="1">
    <citation type="submission" date="2012-02" db="EMBL/GenBank/DDBJ databases">
        <title>Improved High-Quality Draft Sequence of Rhizobium leguminosarum bv. trifolii WSM597.</title>
        <authorList>
            <consortium name="US DOE Joint Genome Institute"/>
            <person name="Lucas S."/>
            <person name="Han J."/>
            <person name="Lapidus A."/>
            <person name="Cheng J.-F."/>
            <person name="Goodwin L."/>
            <person name="Pitluck S."/>
            <person name="Peters L."/>
            <person name="Ovchinnikova G."/>
            <person name="Held B."/>
            <person name="Detter J.C."/>
            <person name="Han C."/>
            <person name="Tapia R."/>
            <person name="Land M."/>
            <person name="Hauser L."/>
            <person name="Kyrpides N."/>
            <person name="Ivanova N."/>
            <person name="Pagani I."/>
            <person name="Brau L."/>
            <person name="Yates R."/>
            <person name="O'Hara G."/>
            <person name="Rui T."/>
            <person name="Howieson J."/>
            <person name="Reeve W."/>
            <person name="Woyke T."/>
        </authorList>
    </citation>
    <scope>NUCLEOTIDE SEQUENCE [LARGE SCALE GENOMIC DNA]</scope>
    <source>
        <strain evidence="3 4">WSM597</strain>
    </source>
</reference>
<dbReference type="SUPFAM" id="SSF52402">
    <property type="entry name" value="Adenine nucleotide alpha hydrolases-like"/>
    <property type="match status" value="1"/>
</dbReference>
<evidence type="ECO:0000313" key="4">
    <source>
        <dbReference type="Proteomes" id="UP000005092"/>
    </source>
</evidence>
<dbReference type="AlphaFoldDB" id="I9NGZ4"/>
<dbReference type="PANTHER" id="PTHR46268:SF15">
    <property type="entry name" value="UNIVERSAL STRESS PROTEIN HP_0031"/>
    <property type="match status" value="1"/>
</dbReference>
<dbReference type="EMBL" id="JH719381">
    <property type="protein sequence ID" value="EJB07229.1"/>
    <property type="molecule type" value="Genomic_DNA"/>
</dbReference>
<dbReference type="OrthoDB" id="9804721at2"/>
<dbReference type="Pfam" id="PF00582">
    <property type="entry name" value="Usp"/>
    <property type="match status" value="1"/>
</dbReference>
<accession>I9NGZ4</accession>
<dbReference type="Proteomes" id="UP000005092">
    <property type="component" value="Unassembled WGS sequence"/>
</dbReference>
<feature type="domain" description="UspA" evidence="2">
    <location>
        <begin position="153"/>
        <end position="272"/>
    </location>
</feature>
<dbReference type="CDD" id="cd00293">
    <property type="entry name" value="USP-like"/>
    <property type="match status" value="1"/>
</dbReference>